<feature type="region of interest" description="Disordered" evidence="8">
    <location>
        <begin position="106"/>
        <end position="126"/>
    </location>
</feature>
<dbReference type="KEGG" id="tng:GSTEN00024174G001"/>
<dbReference type="GO" id="GO:0046872">
    <property type="term" value="F:metal ion binding"/>
    <property type="evidence" value="ECO:0007669"/>
    <property type="project" value="UniProtKB-KW"/>
</dbReference>
<name>Q4S4H7_TETNG</name>
<comment type="cofactor">
    <cofactor evidence="1">
        <name>Ca(2+)</name>
        <dbReference type="ChEBI" id="CHEBI:29108"/>
    </cofactor>
</comment>
<protein>
    <submittedName>
        <fullName evidence="11">(spotted green pufferfish) hypothetical protein</fullName>
    </submittedName>
</protein>
<keyword evidence="3" id="KW-0106">Calcium</keyword>
<keyword evidence="4" id="KW-1015">Disulfide bond</keyword>
<gene>
    <name evidence="11" type="ORF">GSTENG00024174001</name>
</gene>
<evidence type="ECO:0000259" key="10">
    <source>
        <dbReference type="PROSITE" id="PS51828"/>
    </source>
</evidence>
<dbReference type="SUPFAM" id="SSF49899">
    <property type="entry name" value="Concanavalin A-like lectins/glucanases"/>
    <property type="match status" value="1"/>
</dbReference>
<dbReference type="Pfam" id="PF00354">
    <property type="entry name" value="Pentaxin"/>
    <property type="match status" value="1"/>
</dbReference>
<dbReference type="PROSITE" id="PS51828">
    <property type="entry name" value="PTX_2"/>
    <property type="match status" value="1"/>
</dbReference>
<comment type="caution">
    <text evidence="6">Lacks conserved residue(s) required for the propagation of feature annotation.</text>
</comment>
<feature type="coiled-coil region" evidence="7">
    <location>
        <begin position="57"/>
        <end position="91"/>
    </location>
</feature>
<feature type="chain" id="PRO_5004242831" evidence="9">
    <location>
        <begin position="23"/>
        <end position="574"/>
    </location>
</feature>
<evidence type="ECO:0000256" key="1">
    <source>
        <dbReference type="ARBA" id="ARBA00001913"/>
    </source>
</evidence>
<feature type="signal peptide" evidence="9">
    <location>
        <begin position="1"/>
        <end position="22"/>
    </location>
</feature>
<keyword evidence="7" id="KW-0175">Coiled coil</keyword>
<evidence type="ECO:0000313" key="11">
    <source>
        <dbReference type="EMBL" id="CAG04455.1"/>
    </source>
</evidence>
<proteinExistence type="predicted"/>
<feature type="compositionally biased region" description="Basic and acidic residues" evidence="8">
    <location>
        <begin position="111"/>
        <end position="126"/>
    </location>
</feature>
<dbReference type="AlphaFoldDB" id="Q4S4H7"/>
<evidence type="ECO:0000256" key="5">
    <source>
        <dbReference type="ARBA" id="ARBA00023180"/>
    </source>
</evidence>
<evidence type="ECO:0000256" key="2">
    <source>
        <dbReference type="ARBA" id="ARBA00022723"/>
    </source>
</evidence>
<evidence type="ECO:0000256" key="4">
    <source>
        <dbReference type="ARBA" id="ARBA00023157"/>
    </source>
</evidence>
<keyword evidence="2" id="KW-0479">Metal-binding</keyword>
<feature type="coiled-coil region" evidence="7">
    <location>
        <begin position="282"/>
        <end position="316"/>
    </location>
</feature>
<dbReference type="InterPro" id="IPR051360">
    <property type="entry name" value="Neuronal_Pentraxin_Related"/>
</dbReference>
<feature type="domain" description="Pentraxin (PTX)" evidence="10">
    <location>
        <begin position="484"/>
        <end position="567"/>
    </location>
</feature>
<dbReference type="EMBL" id="CAAE01014738">
    <property type="protein sequence ID" value="CAG04455.1"/>
    <property type="molecule type" value="Genomic_DNA"/>
</dbReference>
<dbReference type="SMART" id="SM00159">
    <property type="entry name" value="PTX"/>
    <property type="match status" value="1"/>
</dbReference>
<reference evidence="11" key="1">
    <citation type="journal article" date="2004" name="Nature">
        <title>Genome duplication in the teleost fish Tetraodon nigroviridis reveals the early vertebrate proto-karyotype.</title>
        <authorList>
            <person name="Jaillon O."/>
            <person name="Aury J.-M."/>
            <person name="Brunet F."/>
            <person name="Petit J.-L."/>
            <person name="Stange-Thomann N."/>
            <person name="Mauceli E."/>
            <person name="Bouneau L."/>
            <person name="Fischer C."/>
            <person name="Ozouf-Costaz C."/>
            <person name="Bernot A."/>
            <person name="Nicaud S."/>
            <person name="Jaffe D."/>
            <person name="Fisher S."/>
            <person name="Lutfalla G."/>
            <person name="Dossat C."/>
            <person name="Segurens B."/>
            <person name="Dasilva C."/>
            <person name="Salanoubat M."/>
            <person name="Levy M."/>
            <person name="Boudet N."/>
            <person name="Castellano S."/>
            <person name="Anthouard V."/>
            <person name="Jubin C."/>
            <person name="Castelli V."/>
            <person name="Katinka M."/>
            <person name="Vacherie B."/>
            <person name="Biemont C."/>
            <person name="Skalli Z."/>
            <person name="Cattolico L."/>
            <person name="Poulain J."/>
            <person name="De Berardinis V."/>
            <person name="Cruaud C."/>
            <person name="Duprat S."/>
            <person name="Brottier P."/>
            <person name="Coutanceau J.-P."/>
            <person name="Gouzy J."/>
            <person name="Parra G."/>
            <person name="Lardier G."/>
            <person name="Chapple C."/>
            <person name="McKernan K.J."/>
            <person name="McEwan P."/>
            <person name="Bosak S."/>
            <person name="Kellis M."/>
            <person name="Volff J.-N."/>
            <person name="Guigo R."/>
            <person name="Zody M.C."/>
            <person name="Mesirov J."/>
            <person name="Lindblad-Toh K."/>
            <person name="Birren B."/>
            <person name="Nusbaum C."/>
            <person name="Kahn D."/>
            <person name="Robinson-Rechavi M."/>
            <person name="Laudet V."/>
            <person name="Schachter V."/>
            <person name="Quetier F."/>
            <person name="Saurin W."/>
            <person name="Scarpelli C."/>
            <person name="Wincker P."/>
            <person name="Lander E.S."/>
            <person name="Weissenbach J."/>
            <person name="Roest Crollius H."/>
        </authorList>
    </citation>
    <scope>NUCLEOTIDE SEQUENCE [LARGE SCALE GENOMIC DNA]</scope>
</reference>
<dbReference type="OrthoDB" id="8871962at2759"/>
<keyword evidence="5" id="KW-0325">Glycoprotein</keyword>
<reference evidence="11" key="2">
    <citation type="submission" date="2004-02" db="EMBL/GenBank/DDBJ databases">
        <authorList>
            <consortium name="Genoscope"/>
            <consortium name="Whitehead Institute Centre for Genome Research"/>
        </authorList>
    </citation>
    <scope>NUCLEOTIDE SEQUENCE</scope>
</reference>
<dbReference type="PANTHER" id="PTHR19277:SF1">
    <property type="entry name" value="NEURONAL PENTRAXIN-2"/>
    <property type="match status" value="1"/>
</dbReference>
<dbReference type="PANTHER" id="PTHR19277">
    <property type="entry name" value="PENTRAXIN"/>
    <property type="match status" value="1"/>
</dbReference>
<evidence type="ECO:0000256" key="3">
    <source>
        <dbReference type="ARBA" id="ARBA00022837"/>
    </source>
</evidence>
<sequence length="574" mass="63402">MLPCLYGLLWFCAFGCGRITDAQVDDGKRYICRAVALSGDASCPVTLLPELSSGSQEEELRNTVMQLRETILQQKENISKQQGAINELTKKLSLCAAAADDKKYNKGSSWGKERQNTMGDVPRDPNDSIESLGKTMQGLKDRLENLEQQQMRANMSGASFPTELRDLLQRRLGDLEKQLLKKVSNLEEEKSVLSNATAAYRLKTESTLNALVDRISELEKGNDAGMLPCLYGLLWFCAFGCGRITDAQVDDGKRYICRAVALSGDASCPVTLLPELSSGSQEEELRNTVMQLRETILQQKENISKQQGAINELTKKLSLCAAAADDKKYNKGSSWGKERQNTMGDVPRDPNDSIESLGKTMQGLKDRLENLETAYRLKTESTLNALVDRISELEKGGGDVRSPEQFKLCLPQRTNYLYGRITKSLPEMYAFTISMWIKSSASPGIGTPFSYGAPGQANEIVLIEWGNNPMELLINDKAGKETWHPIKAGGVIILGQEQDVVGGHFDAGQAFVGELSQVNIWDRVLKPAEIQSMANCSTYIPGNVVSWLATNVEVFGRGAFKRPLEMCQDRLPNA</sequence>
<dbReference type="InterPro" id="IPR013320">
    <property type="entry name" value="ConA-like_dom_sf"/>
</dbReference>
<feature type="region of interest" description="Disordered" evidence="8">
    <location>
        <begin position="331"/>
        <end position="354"/>
    </location>
</feature>
<feature type="coiled-coil region" evidence="7">
    <location>
        <begin position="129"/>
        <end position="196"/>
    </location>
</feature>
<evidence type="ECO:0000256" key="9">
    <source>
        <dbReference type="SAM" id="SignalP"/>
    </source>
</evidence>
<accession>Q4S4H7</accession>
<organism evidence="11">
    <name type="scientific">Tetraodon nigroviridis</name>
    <name type="common">Spotted green pufferfish</name>
    <name type="synonym">Chelonodon nigroviridis</name>
    <dbReference type="NCBI Taxonomy" id="99883"/>
    <lineage>
        <taxon>Eukaryota</taxon>
        <taxon>Metazoa</taxon>
        <taxon>Chordata</taxon>
        <taxon>Craniata</taxon>
        <taxon>Vertebrata</taxon>
        <taxon>Euteleostomi</taxon>
        <taxon>Actinopterygii</taxon>
        <taxon>Neopterygii</taxon>
        <taxon>Teleostei</taxon>
        <taxon>Neoteleostei</taxon>
        <taxon>Acanthomorphata</taxon>
        <taxon>Eupercaria</taxon>
        <taxon>Tetraodontiformes</taxon>
        <taxon>Tetradontoidea</taxon>
        <taxon>Tetraodontidae</taxon>
        <taxon>Tetraodon</taxon>
    </lineage>
</organism>
<feature type="compositionally biased region" description="Basic and acidic residues" evidence="8">
    <location>
        <begin position="336"/>
        <end position="351"/>
    </location>
</feature>
<dbReference type="InterPro" id="IPR001759">
    <property type="entry name" value="PTX_dom"/>
</dbReference>
<evidence type="ECO:0000256" key="8">
    <source>
        <dbReference type="SAM" id="MobiDB-lite"/>
    </source>
</evidence>
<comment type="caution">
    <text evidence="11">The sequence shown here is derived from an EMBL/GenBank/DDBJ whole genome shotgun (WGS) entry which is preliminary data.</text>
</comment>
<evidence type="ECO:0000256" key="6">
    <source>
        <dbReference type="PROSITE-ProRule" id="PRU01172"/>
    </source>
</evidence>
<dbReference type="Gene3D" id="2.60.120.200">
    <property type="match status" value="2"/>
</dbReference>
<keyword evidence="9" id="KW-0732">Signal</keyword>
<feature type="coiled-coil region" evidence="7">
    <location>
        <begin position="354"/>
        <end position="381"/>
    </location>
</feature>
<evidence type="ECO:0000256" key="7">
    <source>
        <dbReference type="SAM" id="Coils"/>
    </source>
</evidence>